<dbReference type="CDD" id="cd05568">
    <property type="entry name" value="PTS_IIB_bgl_like"/>
    <property type="match status" value="1"/>
</dbReference>
<evidence type="ECO:0000256" key="3">
    <source>
        <dbReference type="ARBA" id="ARBA00023015"/>
    </source>
</evidence>
<keyword evidence="5" id="KW-0804">Transcription</keyword>
<keyword evidence="4" id="KW-0010">Activator</keyword>
<dbReference type="InterPro" id="IPR002178">
    <property type="entry name" value="PTS_EIIA_type-2_dom"/>
</dbReference>
<dbReference type="Gene3D" id="1.10.1790.10">
    <property type="entry name" value="PRD domain"/>
    <property type="match status" value="2"/>
</dbReference>
<dbReference type="InterPro" id="IPR016152">
    <property type="entry name" value="PTrfase/Anion_transptr"/>
</dbReference>
<feature type="domain" description="PRD" evidence="7">
    <location>
        <begin position="271"/>
        <end position="381"/>
    </location>
</feature>
<dbReference type="InterPro" id="IPR013199">
    <property type="entry name" value="HTH_Mga_DNA-bd_dom"/>
</dbReference>
<dbReference type="InterPro" id="IPR036634">
    <property type="entry name" value="PRD_sf"/>
</dbReference>
<dbReference type="EMBL" id="MG557990">
    <property type="protein sequence ID" value="ATZ72028.1"/>
    <property type="molecule type" value="Genomic_DNA"/>
</dbReference>
<dbReference type="InterPro" id="IPR050661">
    <property type="entry name" value="BglG_antiterminators"/>
</dbReference>
<organism evidence="8">
    <name type="scientific">Mammaliicoccus lentus</name>
    <name type="common">Staphylococcus lentus</name>
    <dbReference type="NCBI Taxonomy" id="42858"/>
    <lineage>
        <taxon>Bacteria</taxon>
        <taxon>Bacillati</taxon>
        <taxon>Bacillota</taxon>
        <taxon>Bacilli</taxon>
        <taxon>Bacillales</taxon>
        <taxon>Staphylococcaceae</taxon>
        <taxon>Mammaliicoccus</taxon>
    </lineage>
</organism>
<keyword evidence="3" id="KW-0805">Transcription regulation</keyword>
<keyword evidence="2" id="KW-0677">Repeat</keyword>
<evidence type="ECO:0000256" key="1">
    <source>
        <dbReference type="ARBA" id="ARBA00011798"/>
    </source>
</evidence>
<protein>
    <submittedName>
        <fullName evidence="8">Uncharacterized protein</fullName>
    </submittedName>
</protein>
<proteinExistence type="predicted"/>
<name>A0A2H4UFK7_MAMLE</name>
<feature type="domain" description="PTS EIIA type-2" evidence="6">
    <location>
        <begin position="486"/>
        <end position="624"/>
    </location>
</feature>
<dbReference type="SUPFAM" id="SSF55804">
    <property type="entry name" value="Phoshotransferase/anion transport protein"/>
    <property type="match status" value="1"/>
</dbReference>
<evidence type="ECO:0000256" key="2">
    <source>
        <dbReference type="ARBA" id="ARBA00022737"/>
    </source>
</evidence>
<dbReference type="Pfam" id="PF05043">
    <property type="entry name" value="Mga"/>
    <property type="match status" value="1"/>
</dbReference>
<accession>A0A2H4UFK7</accession>
<dbReference type="PROSITE" id="PS51094">
    <property type="entry name" value="PTS_EIIA_TYPE_2"/>
    <property type="match status" value="1"/>
</dbReference>
<dbReference type="Pfam" id="PF08280">
    <property type="entry name" value="HTH_Mga"/>
    <property type="match status" value="1"/>
</dbReference>
<dbReference type="SUPFAM" id="SSF63520">
    <property type="entry name" value="PTS-regulatory domain, PRD"/>
    <property type="match status" value="1"/>
</dbReference>
<dbReference type="AlphaFoldDB" id="A0A2H4UFK7"/>
<dbReference type="Gene3D" id="3.40.50.2300">
    <property type="match status" value="1"/>
</dbReference>
<evidence type="ECO:0000256" key="4">
    <source>
        <dbReference type="ARBA" id="ARBA00023159"/>
    </source>
</evidence>
<reference evidence="8" key="1">
    <citation type="submission" date="2017-11" db="EMBL/GenBank/DDBJ databases">
        <title>Characterization of MphC-encoding regions from staphylococci of animal origin.</title>
        <authorList>
            <person name="Papagiannitsis C.C."/>
            <person name="Petinaki E."/>
        </authorList>
    </citation>
    <scope>NUCLEOTIDE SEQUENCE</scope>
    <source>
        <strain evidence="8">Sle-087lar</strain>
    </source>
</reference>
<comment type="subunit">
    <text evidence="1">Homodimer or homotrimer. Seems to be a monomer when not phosphorylated.</text>
</comment>
<dbReference type="InterPro" id="IPR007737">
    <property type="entry name" value="Mga_HTH"/>
</dbReference>
<evidence type="ECO:0000259" key="7">
    <source>
        <dbReference type="PROSITE" id="PS51372"/>
    </source>
</evidence>
<dbReference type="RefSeq" id="WP_353804885.1">
    <property type="nucleotide sequence ID" value="NZ_JASVDT010000017.1"/>
</dbReference>
<dbReference type="GO" id="GO:0006355">
    <property type="term" value="P:regulation of DNA-templated transcription"/>
    <property type="evidence" value="ECO:0007669"/>
    <property type="project" value="InterPro"/>
</dbReference>
<dbReference type="Gene3D" id="3.40.930.10">
    <property type="entry name" value="Mannitol-specific EII, Chain A"/>
    <property type="match status" value="1"/>
</dbReference>
<dbReference type="PROSITE" id="PS51372">
    <property type="entry name" value="PRD_2"/>
    <property type="match status" value="1"/>
</dbReference>
<evidence type="ECO:0000256" key="5">
    <source>
        <dbReference type="ARBA" id="ARBA00023163"/>
    </source>
</evidence>
<dbReference type="InterPro" id="IPR011608">
    <property type="entry name" value="PRD"/>
</dbReference>
<evidence type="ECO:0000313" key="8">
    <source>
        <dbReference type="EMBL" id="ATZ72028.1"/>
    </source>
</evidence>
<dbReference type="Pfam" id="PF00874">
    <property type="entry name" value="PRD"/>
    <property type="match status" value="1"/>
</dbReference>
<dbReference type="PANTHER" id="PTHR30185:SF18">
    <property type="entry name" value="TRANSCRIPTIONAL REGULATOR MTLR"/>
    <property type="match status" value="1"/>
</dbReference>
<evidence type="ECO:0000259" key="6">
    <source>
        <dbReference type="PROSITE" id="PS51094"/>
    </source>
</evidence>
<sequence>MILNKKHLLIVETLKKQSISIDKLSHKLSISQRTLTNYINQLQTYFEGSISIFKQNQSISMIVADEKKFFNLLKDLESHIHYHFDELEEREENIFHYLLYNGVCTIDDIAEDLFLSKSVVNNTINGIKTKLEHYRVSIKGTQNVGLRIEGNELEVRKVLIELFNRKYSSYTLPDSIYAILDKTKTQYNLDHATFNRLITATKVVLSRIENDYKIRQNVQIDERVFESEDFIALSEIKEYLSHQYSITFPNLEILLIVFQIIGRRASLLDEIISEDDQSILNRIIQQTIDDIDFYYTIKIDEELFSTDIQLHIKYLINRLIFDIRIQNDFINEVEYRYPFAYELSKVLATNIEKEINIKVPLNELGFLSIYFSVYLQQLEQKFKEIHSVAFITNQGLSSAKLMRVQLEKIFGNQITIDVISENELNQFQIDDYDLTVSTIKTNRLFNRIIYIDNILDEQALKLKIEQFMIYKDVNNKKLFNKSIIVDFLSEQDVYQINESMTYEEVIAYLSNELINENKVDHTFISKILEREEHKSTVTGFLGFPHTSHHFHGIWLKLAIINQPLNDCEKVKLVVLVATPETEVNEAILIRLYEEILAITTNSYIINQINKDTDYIALAHILNKEMRG</sequence>
<dbReference type="PANTHER" id="PTHR30185">
    <property type="entry name" value="CRYPTIC BETA-GLUCOSIDE BGL OPERON ANTITERMINATOR"/>
    <property type="match status" value="1"/>
</dbReference>